<dbReference type="CDD" id="cd15457">
    <property type="entry name" value="NADAR"/>
    <property type="match status" value="1"/>
</dbReference>
<dbReference type="InterPro" id="IPR056055">
    <property type="entry name" value="DUF7638"/>
</dbReference>
<comment type="caution">
    <text evidence="6">The sequence shown here is derived from an EMBL/GenBank/DDBJ whole genome shotgun (WGS) entry which is preliminary data.</text>
</comment>
<evidence type="ECO:0000259" key="5">
    <source>
        <dbReference type="Pfam" id="PF24645"/>
    </source>
</evidence>
<dbReference type="RefSeq" id="WP_197014979.1">
    <property type="nucleotide sequence ID" value="NZ_BAABES010000009.1"/>
</dbReference>
<protein>
    <submittedName>
        <fullName evidence="6">NAD-dependent protein-ADP-ribosyltransferase YbiA (DUF1768 family)</fullName>
    </submittedName>
</protein>
<dbReference type="Pfam" id="PF08719">
    <property type="entry name" value="NADAR"/>
    <property type="match status" value="1"/>
</dbReference>
<feature type="domain" description="NADAR" evidence="3">
    <location>
        <begin position="245"/>
        <end position="366"/>
    </location>
</feature>
<dbReference type="InterPro" id="IPR056056">
    <property type="entry name" value="DUF7639"/>
</dbReference>
<dbReference type="InterPro" id="IPR037238">
    <property type="entry name" value="YbiA-like_sf"/>
</dbReference>
<evidence type="ECO:0000259" key="3">
    <source>
        <dbReference type="Pfam" id="PF08719"/>
    </source>
</evidence>
<dbReference type="Proteomes" id="UP000614047">
    <property type="component" value="Unassembled WGS sequence"/>
</dbReference>
<keyword evidence="7" id="KW-1185">Reference proteome</keyword>
<evidence type="ECO:0000313" key="6">
    <source>
        <dbReference type="EMBL" id="MBG6092853.1"/>
    </source>
</evidence>
<evidence type="ECO:0000259" key="4">
    <source>
        <dbReference type="Pfam" id="PF24644"/>
    </source>
</evidence>
<dbReference type="Pfam" id="PF24644">
    <property type="entry name" value="DUF7638"/>
    <property type="match status" value="1"/>
</dbReference>
<dbReference type="InterPro" id="IPR012816">
    <property type="entry name" value="NADAR"/>
</dbReference>
<dbReference type="EMBL" id="JADOUA010000001">
    <property type="protein sequence ID" value="MBG6092853.1"/>
    <property type="molecule type" value="Genomic_DNA"/>
</dbReference>
<feature type="domain" description="DUF7639" evidence="5">
    <location>
        <begin position="110"/>
        <end position="204"/>
    </location>
</feature>
<comment type="catalytic activity">
    <reaction evidence="2">
        <text>2,5-diamino-6-hydroxy-4-(5-phosphoribosylamino)-pyrimidine + H2O = 2,5,6-triamino-4-hydroxypyrimidine + D-ribose 5-phosphate</text>
        <dbReference type="Rhea" id="RHEA:23436"/>
        <dbReference type="ChEBI" id="CHEBI:15377"/>
        <dbReference type="ChEBI" id="CHEBI:58614"/>
        <dbReference type="ChEBI" id="CHEBI:78346"/>
        <dbReference type="ChEBI" id="CHEBI:137796"/>
    </reaction>
</comment>
<proteinExistence type="predicted"/>
<evidence type="ECO:0000256" key="2">
    <source>
        <dbReference type="ARBA" id="ARBA00000751"/>
    </source>
</evidence>
<feature type="domain" description="DUF7638" evidence="4">
    <location>
        <begin position="5"/>
        <end position="109"/>
    </location>
</feature>
<dbReference type="Gene3D" id="1.10.357.40">
    <property type="entry name" value="YbiA-like"/>
    <property type="match status" value="1"/>
</dbReference>
<evidence type="ECO:0000256" key="1">
    <source>
        <dbReference type="ARBA" id="ARBA00000022"/>
    </source>
</evidence>
<comment type="catalytic activity">
    <reaction evidence="1">
        <text>5-amino-6-(5-phospho-D-ribosylamino)uracil + H2O = 5,6-diaminouracil + D-ribose 5-phosphate</text>
        <dbReference type="Rhea" id="RHEA:55020"/>
        <dbReference type="ChEBI" id="CHEBI:15377"/>
        <dbReference type="ChEBI" id="CHEBI:46252"/>
        <dbReference type="ChEBI" id="CHEBI:58453"/>
        <dbReference type="ChEBI" id="CHEBI:78346"/>
    </reaction>
</comment>
<gene>
    <name evidence="6" type="ORF">IW256_006966</name>
</gene>
<accession>A0A931GM66</accession>
<dbReference type="Pfam" id="PF24645">
    <property type="entry name" value="DUF7639"/>
    <property type="match status" value="1"/>
</dbReference>
<sequence>MRGKRTYRIVDGERIEGTWRPIFIQNLGYHLTDLLIFADGALWCWEWVDLDGLRAKLESGWIATTLEPGARASAHHLASWRFDEPRTAFTPETLLGEVADEIDRLNGRPDSTARCRLALDHYLETRAEADRRALRAAYLDIPEHLRTYALGDMDSKDGPLVALCTDIGEPLITYRSSGTVPAATERTREHALAYFADRARAQEAYVPRRPADDPDTAPAGALHIPERHYPNGWPETPGPHVLQNEYPAPITIASVTYPTVHHAYWALSTINPEIRDRVRRAERPFDAGRLARDAPRVPGWPDARAAVMARLLRTKFRTHPELAEVLLATRDAPLHYGGGSDYWAAHGEKGRNWMGRLLELVRSELHADMIEHMFDPTGTLEA</sequence>
<reference evidence="6" key="1">
    <citation type="submission" date="2020-11" db="EMBL/GenBank/DDBJ databases">
        <title>Sequencing the genomes of 1000 actinobacteria strains.</title>
        <authorList>
            <person name="Klenk H.-P."/>
        </authorList>
    </citation>
    <scope>NUCLEOTIDE SEQUENCE</scope>
    <source>
        <strain evidence="6">DSM 43175</strain>
    </source>
</reference>
<dbReference type="AlphaFoldDB" id="A0A931GM66"/>
<dbReference type="SUPFAM" id="SSF143990">
    <property type="entry name" value="YbiA-like"/>
    <property type="match status" value="1"/>
</dbReference>
<evidence type="ECO:0000313" key="7">
    <source>
        <dbReference type="Proteomes" id="UP000614047"/>
    </source>
</evidence>
<name>A0A931GM66_9ACTN</name>
<organism evidence="6 7">
    <name type="scientific">Actinomadura viridis</name>
    <dbReference type="NCBI Taxonomy" id="58110"/>
    <lineage>
        <taxon>Bacteria</taxon>
        <taxon>Bacillati</taxon>
        <taxon>Actinomycetota</taxon>
        <taxon>Actinomycetes</taxon>
        <taxon>Streptosporangiales</taxon>
        <taxon>Thermomonosporaceae</taxon>
        <taxon>Actinomadura</taxon>
    </lineage>
</organism>